<gene>
    <name evidence="2" type="ORF">P154DRAFT_524486</name>
</gene>
<dbReference type="InterPro" id="IPR000073">
    <property type="entry name" value="AB_hydrolase_1"/>
</dbReference>
<dbReference type="InterPro" id="IPR029058">
    <property type="entry name" value="AB_hydrolase_fold"/>
</dbReference>
<evidence type="ECO:0000313" key="2">
    <source>
        <dbReference type="EMBL" id="KAF1997949.1"/>
    </source>
</evidence>
<dbReference type="EMBL" id="ML977608">
    <property type="protein sequence ID" value="KAF1997949.1"/>
    <property type="molecule type" value="Genomic_DNA"/>
</dbReference>
<dbReference type="GO" id="GO:0047372">
    <property type="term" value="F:monoacylglycerol lipase activity"/>
    <property type="evidence" value="ECO:0007669"/>
    <property type="project" value="TreeGrafter"/>
</dbReference>
<sequence>MSTYQTAKTQYLKDPDSETTTYAYRIIGPLSHTTNPSNNSTPLLFLPHFRGVMDLIDPLLINSLATTRPVLLIDYVGTGKSTGKVASTAGESASQIHRFLKLAGFAVVDVLGFSVGSRIAQLVALNAKDSGTGVAVRRLVVAGGTANPVEGNGIQRPRAERAERIPELAAGPEIPFEAFYTLFFRPDEVGRKACEQWWDRLGERSEESSGEPVSRWVDEGYKAWDEAAGIQGQATQLSAFDSVEGSQGNEGSWERLPSLDIPVLVANGSDDYMVPTINTFVTAQRIPKAKAIIYPNSGHAFLYQYAEEFAADVDRFLTAAV</sequence>
<dbReference type="SUPFAM" id="SSF53474">
    <property type="entry name" value="alpha/beta-Hydrolases"/>
    <property type="match status" value="1"/>
</dbReference>
<dbReference type="PANTHER" id="PTHR43798:SF5">
    <property type="entry name" value="MONOACYLGLYCEROL LIPASE ABHD6"/>
    <property type="match status" value="1"/>
</dbReference>
<dbReference type="AlphaFoldDB" id="A0A6A5WAZ5"/>
<dbReference type="GO" id="GO:0016020">
    <property type="term" value="C:membrane"/>
    <property type="evidence" value="ECO:0007669"/>
    <property type="project" value="TreeGrafter"/>
</dbReference>
<keyword evidence="3" id="KW-1185">Reference proteome</keyword>
<evidence type="ECO:0000259" key="1">
    <source>
        <dbReference type="Pfam" id="PF12697"/>
    </source>
</evidence>
<name>A0A6A5WAZ5_9PLEO</name>
<feature type="domain" description="AB hydrolase-1" evidence="1">
    <location>
        <begin position="59"/>
        <end position="311"/>
    </location>
</feature>
<dbReference type="InterPro" id="IPR050266">
    <property type="entry name" value="AB_hydrolase_sf"/>
</dbReference>
<keyword evidence="2" id="KW-0378">Hydrolase</keyword>
<reference evidence="2" key="1">
    <citation type="journal article" date="2020" name="Stud. Mycol.">
        <title>101 Dothideomycetes genomes: a test case for predicting lifestyles and emergence of pathogens.</title>
        <authorList>
            <person name="Haridas S."/>
            <person name="Albert R."/>
            <person name="Binder M."/>
            <person name="Bloem J."/>
            <person name="Labutti K."/>
            <person name="Salamov A."/>
            <person name="Andreopoulos B."/>
            <person name="Baker S."/>
            <person name="Barry K."/>
            <person name="Bills G."/>
            <person name="Bluhm B."/>
            <person name="Cannon C."/>
            <person name="Castanera R."/>
            <person name="Culley D."/>
            <person name="Daum C."/>
            <person name="Ezra D."/>
            <person name="Gonzalez J."/>
            <person name="Henrissat B."/>
            <person name="Kuo A."/>
            <person name="Liang C."/>
            <person name="Lipzen A."/>
            <person name="Lutzoni F."/>
            <person name="Magnuson J."/>
            <person name="Mondo S."/>
            <person name="Nolan M."/>
            <person name="Ohm R."/>
            <person name="Pangilinan J."/>
            <person name="Park H.-J."/>
            <person name="Ramirez L."/>
            <person name="Alfaro M."/>
            <person name="Sun H."/>
            <person name="Tritt A."/>
            <person name="Yoshinaga Y."/>
            <person name="Zwiers L.-H."/>
            <person name="Turgeon B."/>
            <person name="Goodwin S."/>
            <person name="Spatafora J."/>
            <person name="Crous P."/>
            <person name="Grigoriev I."/>
        </authorList>
    </citation>
    <scope>NUCLEOTIDE SEQUENCE</scope>
    <source>
        <strain evidence="2">CBS 123094</strain>
    </source>
</reference>
<evidence type="ECO:0000313" key="3">
    <source>
        <dbReference type="Proteomes" id="UP000799779"/>
    </source>
</evidence>
<proteinExistence type="predicted"/>
<dbReference type="OrthoDB" id="8119704at2759"/>
<accession>A0A6A5WAZ5</accession>
<dbReference type="PANTHER" id="PTHR43798">
    <property type="entry name" value="MONOACYLGLYCEROL LIPASE"/>
    <property type="match status" value="1"/>
</dbReference>
<dbReference type="Pfam" id="PF12697">
    <property type="entry name" value="Abhydrolase_6"/>
    <property type="match status" value="1"/>
</dbReference>
<dbReference type="Proteomes" id="UP000799779">
    <property type="component" value="Unassembled WGS sequence"/>
</dbReference>
<dbReference type="GO" id="GO:0046464">
    <property type="term" value="P:acylglycerol catabolic process"/>
    <property type="evidence" value="ECO:0007669"/>
    <property type="project" value="TreeGrafter"/>
</dbReference>
<organism evidence="2 3">
    <name type="scientific">Amniculicola lignicola CBS 123094</name>
    <dbReference type="NCBI Taxonomy" id="1392246"/>
    <lineage>
        <taxon>Eukaryota</taxon>
        <taxon>Fungi</taxon>
        <taxon>Dikarya</taxon>
        <taxon>Ascomycota</taxon>
        <taxon>Pezizomycotina</taxon>
        <taxon>Dothideomycetes</taxon>
        <taxon>Pleosporomycetidae</taxon>
        <taxon>Pleosporales</taxon>
        <taxon>Amniculicolaceae</taxon>
        <taxon>Amniculicola</taxon>
    </lineage>
</organism>
<dbReference type="Gene3D" id="3.40.50.1820">
    <property type="entry name" value="alpha/beta hydrolase"/>
    <property type="match status" value="1"/>
</dbReference>
<protein>
    <submittedName>
        <fullName evidence="2">Alpha/beta-hydrolase</fullName>
    </submittedName>
</protein>